<dbReference type="EMBL" id="CAIY01000056">
    <property type="protein sequence ID" value="CCH67757.1"/>
    <property type="molecule type" value="Genomic_DNA"/>
</dbReference>
<dbReference type="AlphaFoldDB" id="M1WZP3"/>
<dbReference type="Proteomes" id="UP000053051">
    <property type="component" value="Unassembled WGS sequence"/>
</dbReference>
<comment type="caution">
    <text evidence="1">The sequence shown here is derived from an EMBL/GenBank/DDBJ whole genome shotgun (WGS) entry which is preliminary data.</text>
</comment>
<gene>
    <name evidence="1" type="ORF">RINTHH_16020</name>
</gene>
<keyword evidence="2" id="KW-1185">Reference proteome</keyword>
<dbReference type="RefSeq" id="WP_008234715.1">
    <property type="nucleotide sequence ID" value="NZ_CAIY01000056.1"/>
</dbReference>
<organism evidence="1 2">
    <name type="scientific">Richelia intracellularis HH01</name>
    <dbReference type="NCBI Taxonomy" id="1165094"/>
    <lineage>
        <taxon>Bacteria</taxon>
        <taxon>Bacillati</taxon>
        <taxon>Cyanobacteriota</taxon>
        <taxon>Cyanophyceae</taxon>
        <taxon>Nostocales</taxon>
        <taxon>Nostocaceae</taxon>
        <taxon>Richelia</taxon>
    </lineage>
</organism>
<protein>
    <recommendedName>
        <fullName evidence="3">UspA domain-containing protein</fullName>
    </recommendedName>
</protein>
<name>M1WZP3_9NOST</name>
<proteinExistence type="predicted"/>
<reference evidence="2" key="2">
    <citation type="submission" date="2016-01" db="EMBL/GenBank/DDBJ databases">
        <title>Diatom-associated endosymboitic cyanobacterium lacks core nitrogen metabolism enzymes.</title>
        <authorList>
            <person name="Hilton J.A."/>
            <person name="Foster R.A."/>
            <person name="Tripp H.J."/>
            <person name="Carter B.J."/>
            <person name="Zehr J.P."/>
            <person name="Villareal T.A."/>
        </authorList>
    </citation>
    <scope>NUCLEOTIDE SEQUENCE [LARGE SCALE GENOMIC DNA]</scope>
    <source>
        <strain evidence="2">HH01</strain>
    </source>
</reference>
<evidence type="ECO:0008006" key="3">
    <source>
        <dbReference type="Google" id="ProtNLM"/>
    </source>
</evidence>
<evidence type="ECO:0000313" key="1">
    <source>
        <dbReference type="EMBL" id="CCH67757.1"/>
    </source>
</evidence>
<dbReference type="STRING" id="1165094.RINTHH_16020"/>
<evidence type="ECO:0000313" key="2">
    <source>
        <dbReference type="Proteomes" id="UP000053051"/>
    </source>
</evidence>
<accession>M1WZP3</accession>
<reference evidence="1 2" key="1">
    <citation type="submission" date="2012-05" db="EMBL/GenBank/DDBJ databases">
        <authorList>
            <person name="Hilton J."/>
        </authorList>
    </citation>
    <scope>NUCLEOTIDE SEQUENCE [LARGE SCALE GENOMIC DNA]</scope>
    <source>
        <strain evidence="1 2">HH01</strain>
    </source>
</reference>
<sequence length="44" mass="4948">MADEVNTNLIVIGCRGLELTEESAIYSIYNRAINLSYYLVIIVP</sequence>